<protein>
    <submittedName>
        <fullName evidence="2">Uncharacterized protein</fullName>
    </submittedName>
</protein>
<keyword evidence="1" id="KW-0812">Transmembrane</keyword>
<dbReference type="Proteomes" id="UP000325433">
    <property type="component" value="Unassembled WGS sequence"/>
</dbReference>
<keyword evidence="1" id="KW-1133">Transmembrane helix</keyword>
<dbReference type="EMBL" id="ML738309">
    <property type="protein sequence ID" value="KAE8315886.1"/>
    <property type="molecule type" value="Genomic_DNA"/>
</dbReference>
<evidence type="ECO:0000313" key="2">
    <source>
        <dbReference type="EMBL" id="KAE8315886.1"/>
    </source>
</evidence>
<accession>A0A5N6W5X1</accession>
<reference evidence="3" key="1">
    <citation type="submission" date="2019-04" db="EMBL/GenBank/DDBJ databases">
        <title>Friends and foes A comparative genomics studyof 23 Aspergillus species from section Flavi.</title>
        <authorList>
            <consortium name="DOE Joint Genome Institute"/>
            <person name="Kjaerbolling I."/>
            <person name="Vesth T."/>
            <person name="Frisvad J.C."/>
            <person name="Nybo J.L."/>
            <person name="Theobald S."/>
            <person name="Kildgaard S."/>
            <person name="Isbrandt T."/>
            <person name="Kuo A."/>
            <person name="Sato A."/>
            <person name="Lyhne E.K."/>
            <person name="Kogle M.E."/>
            <person name="Wiebenga A."/>
            <person name="Kun R.S."/>
            <person name="Lubbers R.J."/>
            <person name="Makela M.R."/>
            <person name="Barry K."/>
            <person name="Chovatia M."/>
            <person name="Clum A."/>
            <person name="Daum C."/>
            <person name="Haridas S."/>
            <person name="He G."/>
            <person name="LaButti K."/>
            <person name="Lipzen A."/>
            <person name="Mondo S."/>
            <person name="Riley R."/>
            <person name="Salamov A."/>
            <person name="Simmons B.A."/>
            <person name="Magnuson J.K."/>
            <person name="Henrissat B."/>
            <person name="Mortensen U.H."/>
            <person name="Larsen T.O."/>
            <person name="Devries R.P."/>
            <person name="Grigoriev I.V."/>
            <person name="Machida M."/>
            <person name="Baker S.E."/>
            <person name="Andersen M.R."/>
        </authorList>
    </citation>
    <scope>NUCLEOTIDE SEQUENCE [LARGE SCALE GENOMIC DNA]</scope>
    <source>
        <strain evidence="3">CBS 130015</strain>
    </source>
</reference>
<keyword evidence="1" id="KW-0472">Membrane</keyword>
<sequence>MELHASFGSEEPDEYTTTTTITAAAPNNMKVSSSAIMQRKASPSDDELSNLGLATLTGSMEKICTNCRARLLLLFVLGSNLASGGCGLFAWTVLSSPPDNLKCSSGDKASVYKAENFKDALRDCAYAACSQNVAPTFIEEVQSACLHVVTSIISVSATHQTSFSTA</sequence>
<keyword evidence="3" id="KW-1185">Reference proteome</keyword>
<evidence type="ECO:0000256" key="1">
    <source>
        <dbReference type="SAM" id="Phobius"/>
    </source>
</evidence>
<evidence type="ECO:0000313" key="3">
    <source>
        <dbReference type="Proteomes" id="UP000325433"/>
    </source>
</evidence>
<name>A0A5N6W5X1_9EURO</name>
<proteinExistence type="predicted"/>
<gene>
    <name evidence="2" type="ORF">BDV41DRAFT_574268</name>
</gene>
<dbReference type="AlphaFoldDB" id="A0A5N6W5X1"/>
<feature type="transmembrane region" description="Helical" evidence="1">
    <location>
        <begin position="71"/>
        <end position="94"/>
    </location>
</feature>
<organism evidence="2 3">
    <name type="scientific">Aspergillus transmontanensis</name>
    <dbReference type="NCBI Taxonomy" id="1034304"/>
    <lineage>
        <taxon>Eukaryota</taxon>
        <taxon>Fungi</taxon>
        <taxon>Dikarya</taxon>
        <taxon>Ascomycota</taxon>
        <taxon>Pezizomycotina</taxon>
        <taxon>Eurotiomycetes</taxon>
        <taxon>Eurotiomycetidae</taxon>
        <taxon>Eurotiales</taxon>
        <taxon>Aspergillaceae</taxon>
        <taxon>Aspergillus</taxon>
        <taxon>Aspergillus subgen. Circumdati</taxon>
    </lineage>
</organism>